<feature type="transmembrane region" description="Helical" evidence="1">
    <location>
        <begin position="120"/>
        <end position="143"/>
    </location>
</feature>
<accession>A0ABQ3EBN5</accession>
<comment type="caution">
    <text evidence="2">The sequence shown here is derived from an EMBL/GenBank/DDBJ whole genome shotgun (WGS) entry which is preliminary data.</text>
</comment>
<feature type="transmembrane region" description="Helical" evidence="1">
    <location>
        <begin position="25"/>
        <end position="44"/>
    </location>
</feature>
<keyword evidence="1" id="KW-0812">Transmembrane</keyword>
<evidence type="ECO:0000313" key="3">
    <source>
        <dbReference type="Proteomes" id="UP000599437"/>
    </source>
</evidence>
<keyword evidence="3" id="KW-1185">Reference proteome</keyword>
<keyword evidence="1" id="KW-0472">Membrane</keyword>
<evidence type="ECO:0000256" key="1">
    <source>
        <dbReference type="SAM" id="Phobius"/>
    </source>
</evidence>
<evidence type="ECO:0008006" key="4">
    <source>
        <dbReference type="Google" id="ProtNLM"/>
    </source>
</evidence>
<keyword evidence="1" id="KW-1133">Transmembrane helix</keyword>
<feature type="transmembrane region" description="Helical" evidence="1">
    <location>
        <begin position="77"/>
        <end position="99"/>
    </location>
</feature>
<feature type="transmembrane region" description="Helical" evidence="1">
    <location>
        <begin position="236"/>
        <end position="265"/>
    </location>
</feature>
<feature type="transmembrane region" description="Helical" evidence="1">
    <location>
        <begin position="198"/>
        <end position="216"/>
    </location>
</feature>
<feature type="transmembrane region" description="Helical" evidence="1">
    <location>
        <begin position="163"/>
        <end position="186"/>
    </location>
</feature>
<proteinExistence type="predicted"/>
<sequence length="319" mass="33502">MAGIDGLPVRGSGVGTGGNEVQRRGLLLVLGTVAGFLLTVIWSAEFVDQTVGGNVARSILGRDPQTAPLASVAAGTAFAFTSGLAGTLTACNIAVFGTVAPMLGTVNSRAGRAVQALRPLGWLFLGIVVVSAVYGAVVGLVGTSMPQFSEAQTVPGQLSGRSVQSMVTFGVIGLSMFWLGLSALGYTRDPFARSARRFPHGQTVFMGVLVGGFLIGRPYPLFRRLFRDAAESGNPLYGAAAFVLQSVGNVVIIAVLFFLMAYFAGGRLSVWMTARPGRMAAVTAVTLIVAGVFTVLYWDVRLLARREIIPWYPIAPWAA</sequence>
<feature type="transmembrane region" description="Helical" evidence="1">
    <location>
        <begin position="277"/>
        <end position="298"/>
    </location>
</feature>
<gene>
    <name evidence="2" type="ORF">GCM10010346_65130</name>
</gene>
<organism evidence="2 3">
    <name type="scientific">Streptomyces chryseus</name>
    <dbReference type="NCBI Taxonomy" id="68186"/>
    <lineage>
        <taxon>Bacteria</taxon>
        <taxon>Bacillati</taxon>
        <taxon>Actinomycetota</taxon>
        <taxon>Actinomycetes</taxon>
        <taxon>Kitasatosporales</taxon>
        <taxon>Streptomycetaceae</taxon>
        <taxon>Streptomyces</taxon>
    </lineage>
</organism>
<dbReference type="EMBL" id="BMVO01000047">
    <property type="protein sequence ID" value="GHB32855.1"/>
    <property type="molecule type" value="Genomic_DNA"/>
</dbReference>
<dbReference type="RefSeq" id="WP_211362558.1">
    <property type="nucleotide sequence ID" value="NZ_BMVO01000047.1"/>
</dbReference>
<reference evidence="3" key="1">
    <citation type="journal article" date="2019" name="Int. J. Syst. Evol. Microbiol.">
        <title>The Global Catalogue of Microorganisms (GCM) 10K type strain sequencing project: providing services to taxonomists for standard genome sequencing and annotation.</title>
        <authorList>
            <consortium name="The Broad Institute Genomics Platform"/>
            <consortium name="The Broad Institute Genome Sequencing Center for Infectious Disease"/>
            <person name="Wu L."/>
            <person name="Ma J."/>
        </authorList>
    </citation>
    <scope>NUCLEOTIDE SEQUENCE [LARGE SCALE GENOMIC DNA]</scope>
    <source>
        <strain evidence="3">JCM 4737</strain>
    </source>
</reference>
<dbReference type="Proteomes" id="UP000599437">
    <property type="component" value="Unassembled WGS sequence"/>
</dbReference>
<evidence type="ECO:0000313" key="2">
    <source>
        <dbReference type="EMBL" id="GHB32855.1"/>
    </source>
</evidence>
<name>A0ABQ3EBN5_9ACTN</name>
<protein>
    <recommendedName>
        <fullName evidence="4">Cytochrome c biogenesis protein CcdA</fullName>
    </recommendedName>
</protein>